<feature type="transmembrane region" description="Helical" evidence="1">
    <location>
        <begin position="273"/>
        <end position="292"/>
    </location>
</feature>
<evidence type="ECO:0000256" key="1">
    <source>
        <dbReference type="SAM" id="Phobius"/>
    </source>
</evidence>
<accession>A0A094SRM6</accession>
<proteinExistence type="predicted"/>
<feature type="transmembrane region" description="Helical" evidence="1">
    <location>
        <begin position="225"/>
        <end position="242"/>
    </location>
</feature>
<organism evidence="2">
    <name type="scientific">freshwater metagenome</name>
    <dbReference type="NCBI Taxonomy" id="449393"/>
    <lineage>
        <taxon>unclassified sequences</taxon>
        <taxon>metagenomes</taxon>
        <taxon>ecological metagenomes</taxon>
    </lineage>
</organism>
<feature type="transmembrane region" description="Helical" evidence="1">
    <location>
        <begin position="249"/>
        <end position="267"/>
    </location>
</feature>
<dbReference type="EMBL" id="JNSL01000007">
    <property type="protein sequence ID" value="KGA21403.1"/>
    <property type="molecule type" value="Genomic_DNA"/>
</dbReference>
<feature type="transmembrane region" description="Helical" evidence="1">
    <location>
        <begin position="69"/>
        <end position="88"/>
    </location>
</feature>
<feature type="transmembrane region" description="Helical" evidence="1">
    <location>
        <begin position="149"/>
        <end position="170"/>
    </location>
</feature>
<protein>
    <submittedName>
        <fullName evidence="2">Uncharacterized protein</fullName>
    </submittedName>
</protein>
<reference evidence="2" key="1">
    <citation type="submission" date="2014-06" db="EMBL/GenBank/DDBJ databases">
        <title>Key roles for freshwater Actinobacteria revealed by deep metagenomic sequencing.</title>
        <authorList>
            <person name="Ghai R."/>
            <person name="Mizuno C.M."/>
            <person name="Picazo A."/>
            <person name="Camacho A."/>
            <person name="Rodriguez-Valera F."/>
        </authorList>
    </citation>
    <scope>NUCLEOTIDE SEQUENCE</scope>
</reference>
<feature type="transmembrane region" description="Helical" evidence="1">
    <location>
        <begin position="41"/>
        <end position="63"/>
    </location>
</feature>
<gene>
    <name evidence="2" type="ORF">GM51_2250</name>
</gene>
<dbReference type="AlphaFoldDB" id="A0A094SRM6"/>
<evidence type="ECO:0000313" key="2">
    <source>
        <dbReference type="EMBL" id="KGA21403.1"/>
    </source>
</evidence>
<name>A0A094SRM6_9ZZZZ</name>
<keyword evidence="1" id="KW-0472">Membrane</keyword>
<keyword evidence="1" id="KW-0812">Transmembrane</keyword>
<feature type="transmembrane region" description="Helical" evidence="1">
    <location>
        <begin position="176"/>
        <end position="194"/>
    </location>
</feature>
<comment type="caution">
    <text evidence="2">The sequence shown here is derived from an EMBL/GenBank/DDBJ whole genome shotgun (WGS) entry which is preliminary data.</text>
</comment>
<sequence>MKQRVSLPETLNDHVSSGVLTEEQALHILHAPRWSYTPRELLSYLAALIITVGVIRTVAAALVDVSESTIAVLMYLLAAVIGGVSFRLKDKSEIQSRISEVLEVAATLSAAIATGIVCDIANLELQWSVAVIALVVVGWGLFRSNESEIVGAILISAGVPTFIVSFAAGLDENNSRLLGILMVIGGGLLILQGTRTMGFSFAPRAAGSLYVLIGAMTLGSDIGGAGRAIPLLIGAVLFAAGTQRLAPEMLLAGAFCVLAGLLSIVFETIDNDIAQGLAIVASGLIVLAVLAAQMKRAVSRSKTETPTV</sequence>
<keyword evidence="1" id="KW-1133">Transmembrane helix</keyword>
<feature type="transmembrane region" description="Helical" evidence="1">
    <location>
        <begin position="100"/>
        <end position="117"/>
    </location>
</feature>